<accession>A0A834JYT9</accession>
<protein>
    <submittedName>
        <fullName evidence="1">Uncharacterized protein</fullName>
    </submittedName>
</protein>
<organism evidence="1 2">
    <name type="scientific">Vespula germanica</name>
    <name type="common">German yellow jacket</name>
    <name type="synonym">Paravespula germanica</name>
    <dbReference type="NCBI Taxonomy" id="30212"/>
    <lineage>
        <taxon>Eukaryota</taxon>
        <taxon>Metazoa</taxon>
        <taxon>Ecdysozoa</taxon>
        <taxon>Arthropoda</taxon>
        <taxon>Hexapoda</taxon>
        <taxon>Insecta</taxon>
        <taxon>Pterygota</taxon>
        <taxon>Neoptera</taxon>
        <taxon>Endopterygota</taxon>
        <taxon>Hymenoptera</taxon>
        <taxon>Apocrita</taxon>
        <taxon>Aculeata</taxon>
        <taxon>Vespoidea</taxon>
        <taxon>Vespidae</taxon>
        <taxon>Vespinae</taxon>
        <taxon>Vespula</taxon>
    </lineage>
</organism>
<evidence type="ECO:0000313" key="1">
    <source>
        <dbReference type="EMBL" id="KAF7397209.1"/>
    </source>
</evidence>
<sequence>MCAFVFIRPICLYADDLKIYGISEWSSYDGSSDATSNDALTDEKRERTIHEVLRHVRVTRFVFAFVWPESPEFGNDAICARHEKIPSTGWLHLTSKLLLLLPMLGSALLSFSLGPASGLGKQYALRINDAVEILWSSPNLHDSHTMPFKASKNNGGCPKATDRNAFTRAYFGAEVNHGWLDKNASMMNGSAMRTTYNPETMVASTLDKGEQWSDAGVGGVRVGVRVGVVGVGGVRDGRGEG</sequence>
<keyword evidence="2" id="KW-1185">Reference proteome</keyword>
<comment type="caution">
    <text evidence="1">The sequence shown here is derived from an EMBL/GenBank/DDBJ whole genome shotgun (WGS) entry which is preliminary data.</text>
</comment>
<reference evidence="1" key="1">
    <citation type="journal article" date="2020" name="G3 (Bethesda)">
        <title>High-Quality Assemblies for Three Invasive Social Wasps from the &lt;i&gt;Vespula&lt;/i&gt; Genus.</title>
        <authorList>
            <person name="Harrop T.W.R."/>
            <person name="Guhlin J."/>
            <person name="McLaughlin G.M."/>
            <person name="Permina E."/>
            <person name="Stockwell P."/>
            <person name="Gilligan J."/>
            <person name="Le Lec M.F."/>
            <person name="Gruber M.A.M."/>
            <person name="Quinn O."/>
            <person name="Lovegrove M."/>
            <person name="Duncan E.J."/>
            <person name="Remnant E.J."/>
            <person name="Van Eeckhoven J."/>
            <person name="Graham B."/>
            <person name="Knapp R.A."/>
            <person name="Langford K.W."/>
            <person name="Kronenberg Z."/>
            <person name="Press M.O."/>
            <person name="Eacker S.M."/>
            <person name="Wilson-Rankin E.E."/>
            <person name="Purcell J."/>
            <person name="Lester P.J."/>
            <person name="Dearden P.K."/>
        </authorList>
    </citation>
    <scope>NUCLEOTIDE SEQUENCE</scope>
    <source>
        <strain evidence="1">Linc-1</strain>
    </source>
</reference>
<dbReference type="AlphaFoldDB" id="A0A834JYT9"/>
<dbReference type="Proteomes" id="UP000617340">
    <property type="component" value="Unassembled WGS sequence"/>
</dbReference>
<name>A0A834JYT9_VESGE</name>
<evidence type="ECO:0000313" key="2">
    <source>
        <dbReference type="Proteomes" id="UP000617340"/>
    </source>
</evidence>
<gene>
    <name evidence="1" type="ORF">HZH68_008431</name>
</gene>
<dbReference type="EMBL" id="JACSDZ010000008">
    <property type="protein sequence ID" value="KAF7397209.1"/>
    <property type="molecule type" value="Genomic_DNA"/>
</dbReference>
<proteinExistence type="predicted"/>